<dbReference type="RefSeq" id="XP_005828048.1">
    <property type="nucleotide sequence ID" value="XM_005827991.1"/>
</dbReference>
<dbReference type="GO" id="GO:0004842">
    <property type="term" value="F:ubiquitin-protein transferase activity"/>
    <property type="evidence" value="ECO:0007669"/>
    <property type="project" value="InterPro"/>
</dbReference>
<dbReference type="OrthoDB" id="10064100at2759"/>
<name>L1IXR5_GUITC</name>
<accession>L1IXR5</accession>
<reference evidence="3" key="3">
    <citation type="submission" date="2016-03" db="UniProtKB">
        <authorList>
            <consortium name="EnsemblProtists"/>
        </authorList>
    </citation>
    <scope>IDENTIFICATION</scope>
</reference>
<dbReference type="EnsemblProtists" id="EKX41068">
    <property type="protein sequence ID" value="EKX41068"/>
    <property type="gene ID" value="GUITHDRAFT_74968"/>
</dbReference>
<dbReference type="STRING" id="905079.L1IXR5"/>
<dbReference type="EMBL" id="JH993026">
    <property type="protein sequence ID" value="EKX41068.1"/>
    <property type="molecule type" value="Genomic_DNA"/>
</dbReference>
<dbReference type="PROSITE" id="PS51698">
    <property type="entry name" value="U_BOX"/>
    <property type="match status" value="1"/>
</dbReference>
<dbReference type="InterPro" id="IPR013083">
    <property type="entry name" value="Znf_RING/FYVE/PHD"/>
</dbReference>
<dbReference type="SMART" id="SM00504">
    <property type="entry name" value="Ubox"/>
    <property type="match status" value="1"/>
</dbReference>
<dbReference type="PANTHER" id="PTHR46573:SF1">
    <property type="entry name" value="WD REPEAT, SAM AND U-BOX DOMAIN-CONTAINING PROTEIN 1"/>
    <property type="match status" value="1"/>
</dbReference>
<dbReference type="eggNOG" id="ENOG502SAM9">
    <property type="taxonomic scope" value="Eukaryota"/>
</dbReference>
<feature type="domain" description="U-box" evidence="1">
    <location>
        <begin position="6"/>
        <end position="77"/>
    </location>
</feature>
<dbReference type="GO" id="GO:0016567">
    <property type="term" value="P:protein ubiquitination"/>
    <property type="evidence" value="ECO:0007669"/>
    <property type="project" value="InterPro"/>
</dbReference>
<dbReference type="PANTHER" id="PTHR46573">
    <property type="entry name" value="WD REPEAT, SAM AND U-BOX DOMAIN-CONTAINING PROTEIN 1"/>
    <property type="match status" value="1"/>
</dbReference>
<dbReference type="HOGENOM" id="CLU_114384_1_1_1"/>
<evidence type="ECO:0000313" key="4">
    <source>
        <dbReference type="Proteomes" id="UP000011087"/>
    </source>
</evidence>
<dbReference type="InterPro" id="IPR003613">
    <property type="entry name" value="Ubox_domain"/>
</dbReference>
<dbReference type="Pfam" id="PF04564">
    <property type="entry name" value="U-box"/>
    <property type="match status" value="1"/>
</dbReference>
<feature type="non-terminal residue" evidence="2">
    <location>
        <position position="77"/>
    </location>
</feature>
<dbReference type="Proteomes" id="UP000011087">
    <property type="component" value="Unassembled WGS sequence"/>
</dbReference>
<protein>
    <recommendedName>
        <fullName evidence="1">U-box domain-containing protein</fullName>
    </recommendedName>
</protein>
<dbReference type="OMA" id="ANISWWI"/>
<reference evidence="4" key="2">
    <citation type="submission" date="2012-11" db="EMBL/GenBank/DDBJ databases">
        <authorList>
            <person name="Kuo A."/>
            <person name="Curtis B.A."/>
            <person name="Tanifuji G."/>
            <person name="Burki F."/>
            <person name="Gruber A."/>
            <person name="Irimia M."/>
            <person name="Maruyama S."/>
            <person name="Arias M.C."/>
            <person name="Ball S.G."/>
            <person name="Gile G.H."/>
            <person name="Hirakawa Y."/>
            <person name="Hopkins J.F."/>
            <person name="Rensing S.A."/>
            <person name="Schmutz J."/>
            <person name="Symeonidi A."/>
            <person name="Elias M."/>
            <person name="Eveleigh R.J."/>
            <person name="Herman E.K."/>
            <person name="Klute M.J."/>
            <person name="Nakayama T."/>
            <person name="Obornik M."/>
            <person name="Reyes-Prieto A."/>
            <person name="Armbrust E.V."/>
            <person name="Aves S.J."/>
            <person name="Beiko R.G."/>
            <person name="Coutinho P."/>
            <person name="Dacks J.B."/>
            <person name="Durnford D.G."/>
            <person name="Fast N.M."/>
            <person name="Green B.R."/>
            <person name="Grisdale C."/>
            <person name="Hempe F."/>
            <person name="Henrissat B."/>
            <person name="Hoppner M.P."/>
            <person name="Ishida K.-I."/>
            <person name="Kim E."/>
            <person name="Koreny L."/>
            <person name="Kroth P.G."/>
            <person name="Liu Y."/>
            <person name="Malik S.-B."/>
            <person name="Maier U.G."/>
            <person name="McRose D."/>
            <person name="Mock T."/>
            <person name="Neilson J.A."/>
            <person name="Onodera N.T."/>
            <person name="Poole A.M."/>
            <person name="Pritham E.J."/>
            <person name="Richards T.A."/>
            <person name="Rocap G."/>
            <person name="Roy S.W."/>
            <person name="Sarai C."/>
            <person name="Schaack S."/>
            <person name="Shirato S."/>
            <person name="Slamovits C.H."/>
            <person name="Spencer D.F."/>
            <person name="Suzuki S."/>
            <person name="Worden A.Z."/>
            <person name="Zauner S."/>
            <person name="Barry K."/>
            <person name="Bell C."/>
            <person name="Bharti A.K."/>
            <person name="Crow J.A."/>
            <person name="Grimwood J."/>
            <person name="Kramer R."/>
            <person name="Lindquist E."/>
            <person name="Lucas S."/>
            <person name="Salamov A."/>
            <person name="McFadden G.I."/>
            <person name="Lane C.E."/>
            <person name="Keeling P.J."/>
            <person name="Gray M.W."/>
            <person name="Grigoriev I.V."/>
            <person name="Archibald J.M."/>
        </authorList>
    </citation>
    <scope>NUCLEOTIDE SEQUENCE</scope>
    <source>
        <strain evidence="4">CCMP2712</strain>
    </source>
</reference>
<dbReference type="SUPFAM" id="SSF57850">
    <property type="entry name" value="RING/U-box"/>
    <property type="match status" value="1"/>
</dbReference>
<dbReference type="Gene3D" id="3.30.40.10">
    <property type="entry name" value="Zinc/RING finger domain, C3HC4 (zinc finger)"/>
    <property type="match status" value="1"/>
</dbReference>
<dbReference type="GeneID" id="17297808"/>
<evidence type="ECO:0000259" key="1">
    <source>
        <dbReference type="PROSITE" id="PS51698"/>
    </source>
</evidence>
<dbReference type="PaxDb" id="55529-EKX41068"/>
<dbReference type="KEGG" id="gtt:GUITHDRAFT_74968"/>
<reference evidence="2 4" key="1">
    <citation type="journal article" date="2012" name="Nature">
        <title>Algal genomes reveal evolutionary mosaicism and the fate of nucleomorphs.</title>
        <authorList>
            <consortium name="DOE Joint Genome Institute"/>
            <person name="Curtis B.A."/>
            <person name="Tanifuji G."/>
            <person name="Burki F."/>
            <person name="Gruber A."/>
            <person name="Irimia M."/>
            <person name="Maruyama S."/>
            <person name="Arias M.C."/>
            <person name="Ball S.G."/>
            <person name="Gile G.H."/>
            <person name="Hirakawa Y."/>
            <person name="Hopkins J.F."/>
            <person name="Kuo A."/>
            <person name="Rensing S.A."/>
            <person name="Schmutz J."/>
            <person name="Symeonidi A."/>
            <person name="Elias M."/>
            <person name="Eveleigh R.J."/>
            <person name="Herman E.K."/>
            <person name="Klute M.J."/>
            <person name="Nakayama T."/>
            <person name="Obornik M."/>
            <person name="Reyes-Prieto A."/>
            <person name="Armbrust E.V."/>
            <person name="Aves S.J."/>
            <person name="Beiko R.G."/>
            <person name="Coutinho P."/>
            <person name="Dacks J.B."/>
            <person name="Durnford D.G."/>
            <person name="Fast N.M."/>
            <person name="Green B.R."/>
            <person name="Grisdale C.J."/>
            <person name="Hempel F."/>
            <person name="Henrissat B."/>
            <person name="Hoppner M.P."/>
            <person name="Ishida K."/>
            <person name="Kim E."/>
            <person name="Koreny L."/>
            <person name="Kroth P.G."/>
            <person name="Liu Y."/>
            <person name="Malik S.B."/>
            <person name="Maier U.G."/>
            <person name="McRose D."/>
            <person name="Mock T."/>
            <person name="Neilson J.A."/>
            <person name="Onodera N.T."/>
            <person name="Poole A.M."/>
            <person name="Pritham E.J."/>
            <person name="Richards T.A."/>
            <person name="Rocap G."/>
            <person name="Roy S.W."/>
            <person name="Sarai C."/>
            <person name="Schaack S."/>
            <person name="Shirato S."/>
            <person name="Slamovits C.H."/>
            <person name="Spencer D.F."/>
            <person name="Suzuki S."/>
            <person name="Worden A.Z."/>
            <person name="Zauner S."/>
            <person name="Barry K."/>
            <person name="Bell C."/>
            <person name="Bharti A.K."/>
            <person name="Crow J.A."/>
            <person name="Grimwood J."/>
            <person name="Kramer R."/>
            <person name="Lindquist E."/>
            <person name="Lucas S."/>
            <person name="Salamov A."/>
            <person name="McFadden G.I."/>
            <person name="Lane C.E."/>
            <person name="Keeling P.J."/>
            <person name="Gray M.W."/>
            <person name="Grigoriev I.V."/>
            <person name="Archibald J.M."/>
        </authorList>
    </citation>
    <scope>NUCLEOTIDE SEQUENCE</scope>
    <source>
        <strain evidence="2 4">CCMP2712</strain>
    </source>
</reference>
<keyword evidence="4" id="KW-1185">Reference proteome</keyword>
<dbReference type="CDD" id="cd16655">
    <property type="entry name" value="RING-Ubox_WDSUB1-like"/>
    <property type="match status" value="1"/>
</dbReference>
<sequence length="77" mass="8498">MAANQGALPSFICPISMALMTDPVTSCDGHTYQRSSIETWLRHRLSSPLTGALLPSDHLVPNLALRSAIQEWQERHA</sequence>
<evidence type="ECO:0000313" key="3">
    <source>
        <dbReference type="EnsemblProtists" id="EKX41068"/>
    </source>
</evidence>
<gene>
    <name evidence="2" type="ORF">GUITHDRAFT_74968</name>
</gene>
<dbReference type="InterPro" id="IPR052085">
    <property type="entry name" value="WD-SAM-U-box"/>
</dbReference>
<dbReference type="AlphaFoldDB" id="L1IXR5"/>
<evidence type="ECO:0000313" key="2">
    <source>
        <dbReference type="EMBL" id="EKX41068.1"/>
    </source>
</evidence>
<organism evidence="2">
    <name type="scientific">Guillardia theta (strain CCMP2712)</name>
    <name type="common">Cryptophyte</name>
    <dbReference type="NCBI Taxonomy" id="905079"/>
    <lineage>
        <taxon>Eukaryota</taxon>
        <taxon>Cryptophyceae</taxon>
        <taxon>Pyrenomonadales</taxon>
        <taxon>Geminigeraceae</taxon>
        <taxon>Guillardia</taxon>
    </lineage>
</organism>
<proteinExistence type="predicted"/>